<evidence type="ECO:0000313" key="2">
    <source>
        <dbReference type="EMBL" id="QRN90760.1"/>
    </source>
</evidence>
<evidence type="ECO:0000259" key="1">
    <source>
        <dbReference type="Pfam" id="PF06114"/>
    </source>
</evidence>
<accession>A0AB37HUW1</accession>
<dbReference type="Proteomes" id="UP000640299">
    <property type="component" value="Chromosome"/>
</dbReference>
<dbReference type="InterPro" id="IPR010359">
    <property type="entry name" value="IrrE_HExxH"/>
</dbReference>
<proteinExistence type="predicted"/>
<sequence>MGKLEEILLEYDDKLIIEEGDLEHGLNGVYQDGLIIINRNISIPKKLETFAEELAHHKITYGDITDQEILMNKKYEIKARRYGYEIIISLDGIISAYLHGVHNLYEMAKFFEVTEEYIEMTLKHYKTKYGISTYHKGYVIKFDPLQVFKHIEFN</sequence>
<dbReference type="RefSeq" id="WP_196968064.1">
    <property type="nucleotide sequence ID" value="NZ_CP069389.1"/>
</dbReference>
<dbReference type="Pfam" id="PF06114">
    <property type="entry name" value="Peptidase_M78"/>
    <property type="match status" value="1"/>
</dbReference>
<dbReference type="AlphaFoldDB" id="A0AB37HUW1"/>
<reference evidence="2" key="1">
    <citation type="submission" date="2021-02" db="EMBL/GenBank/DDBJ databases">
        <title>cfr and optrA-positive Staphylococcus spp.</title>
        <authorList>
            <person name="Chen L."/>
        </authorList>
    </citation>
    <scope>NUCLEOTIDE SEQUENCE</scope>
    <source>
        <strain evidence="2">GDQ20D70P</strain>
    </source>
</reference>
<name>A0AB37HUW1_MAMSC</name>
<protein>
    <submittedName>
        <fullName evidence="2">ImmA/IrrE family metallo-endopeptidase</fullName>
    </submittedName>
</protein>
<dbReference type="EMBL" id="CP069389">
    <property type="protein sequence ID" value="QRN90760.1"/>
    <property type="molecule type" value="Genomic_DNA"/>
</dbReference>
<feature type="domain" description="IrrE N-terminal-like" evidence="1">
    <location>
        <begin position="32"/>
        <end position="123"/>
    </location>
</feature>
<evidence type="ECO:0000313" key="3">
    <source>
        <dbReference type="Proteomes" id="UP000640299"/>
    </source>
</evidence>
<gene>
    <name evidence="2" type="ORF">JRU67_11985</name>
</gene>
<organism evidence="2 3">
    <name type="scientific">Mammaliicoccus sciuri</name>
    <name type="common">Staphylococcus sciuri</name>
    <dbReference type="NCBI Taxonomy" id="1296"/>
    <lineage>
        <taxon>Bacteria</taxon>
        <taxon>Bacillati</taxon>
        <taxon>Bacillota</taxon>
        <taxon>Bacilli</taxon>
        <taxon>Bacillales</taxon>
        <taxon>Staphylococcaceae</taxon>
        <taxon>Mammaliicoccus</taxon>
    </lineage>
</organism>